<dbReference type="Proteomes" id="UP000229757">
    <property type="component" value="Chromosome"/>
</dbReference>
<evidence type="ECO:0000313" key="2">
    <source>
        <dbReference type="Proteomes" id="UP000229757"/>
    </source>
</evidence>
<dbReference type="AlphaFoldDB" id="A0A2K8KMD3"/>
<accession>A0A2K8KMD3</accession>
<dbReference type="PIRSF" id="PIRSF028301">
    <property type="entry name" value="UCP028301"/>
    <property type="match status" value="1"/>
</dbReference>
<dbReference type="OrthoDB" id="9789942at2"/>
<dbReference type="PANTHER" id="PTHR35850">
    <property type="entry name" value="CYTOPLASMIC PROTEIN-RELATED"/>
    <property type="match status" value="1"/>
</dbReference>
<reference evidence="1 2" key="1">
    <citation type="journal article" date="2017" name="Environ. Microbiol.">
        <title>Genomic and physiological analyses of 'Reinekea forsetii' reveal a versatile opportunistic lifestyle during spring algae blooms.</title>
        <authorList>
            <person name="Avci B."/>
            <person name="Hahnke R.L."/>
            <person name="Chafee M."/>
            <person name="Fischer T."/>
            <person name="Gruber-Vodicka H."/>
            <person name="Tegetmeyer H.E."/>
            <person name="Harder J."/>
            <person name="Fuchs B.M."/>
            <person name="Amann R.I."/>
            <person name="Teeling H."/>
        </authorList>
    </citation>
    <scope>NUCLEOTIDE SEQUENCE [LARGE SCALE GENOMIC DNA]</scope>
    <source>
        <strain evidence="1 2">Hel1_31_D35</strain>
    </source>
</reference>
<protein>
    <submittedName>
        <fullName evidence="1">Uncharacterized protein ImpB</fullName>
    </submittedName>
</protein>
<sequence>MAKNTTGSVAPKERINISYRPANGTTTERVELPFKMMVLGKFSTEDNASPLADRSPININKANFDEVIENLGVTLNFSIENHLTDGGENIDVHLPVSKIKDFEPDSILDAIPELRKTIEARNALKALKGPIGNVPGLRKTLKLMLENPDKRDQLKHELGL</sequence>
<dbReference type="RefSeq" id="WP_100255725.1">
    <property type="nucleotide sequence ID" value="NZ_CP011797.1"/>
</dbReference>
<dbReference type="KEGG" id="rfo:REIFOR_00132"/>
<dbReference type="EMBL" id="CP011797">
    <property type="protein sequence ID" value="ATX75309.1"/>
    <property type="molecule type" value="Genomic_DNA"/>
</dbReference>
<gene>
    <name evidence="1" type="primary">impB</name>
    <name evidence="1" type="ORF">REIFOR_00132</name>
</gene>
<proteinExistence type="predicted"/>
<dbReference type="Pfam" id="PF05591">
    <property type="entry name" value="T6SS_VipA"/>
    <property type="match status" value="1"/>
</dbReference>
<name>A0A2K8KMD3_9GAMM</name>
<keyword evidence="2" id="KW-1185">Reference proteome</keyword>
<dbReference type="NCBIfam" id="TIGR03358">
    <property type="entry name" value="VI_chp_5"/>
    <property type="match status" value="1"/>
</dbReference>
<organism evidence="1 2">
    <name type="scientific">Reinekea forsetii</name>
    <dbReference type="NCBI Taxonomy" id="1336806"/>
    <lineage>
        <taxon>Bacteria</taxon>
        <taxon>Pseudomonadati</taxon>
        <taxon>Pseudomonadota</taxon>
        <taxon>Gammaproteobacteria</taxon>
        <taxon>Oceanospirillales</taxon>
        <taxon>Saccharospirillaceae</taxon>
        <taxon>Reinekea</taxon>
    </lineage>
</organism>
<dbReference type="PANTHER" id="PTHR35850:SF2">
    <property type="entry name" value="TYPE VI SECRETION SYSTEM CONTRACTILE SHEATH SMALL SUBUNIT"/>
    <property type="match status" value="1"/>
</dbReference>
<dbReference type="InterPro" id="IPR008312">
    <property type="entry name" value="T6SS_TssB1"/>
</dbReference>
<evidence type="ECO:0000313" key="1">
    <source>
        <dbReference type="EMBL" id="ATX75309.1"/>
    </source>
</evidence>